<dbReference type="Proteomes" id="UP000547674">
    <property type="component" value="Unassembled WGS sequence"/>
</dbReference>
<proteinExistence type="predicted"/>
<feature type="transmembrane region" description="Helical" evidence="1">
    <location>
        <begin position="65"/>
        <end position="89"/>
    </location>
</feature>
<dbReference type="EMBL" id="JABDJR010000066">
    <property type="protein sequence ID" value="NNF05506.1"/>
    <property type="molecule type" value="Genomic_DNA"/>
</dbReference>
<organism evidence="2 3">
    <name type="scientific">Eiseniibacteriota bacterium</name>
    <dbReference type="NCBI Taxonomy" id="2212470"/>
    <lineage>
        <taxon>Bacteria</taxon>
        <taxon>Candidatus Eiseniibacteriota</taxon>
    </lineage>
</organism>
<feature type="transmembrane region" description="Helical" evidence="1">
    <location>
        <begin position="101"/>
        <end position="126"/>
    </location>
</feature>
<sequence length="149" mass="16252">MWKKKPNPSAVLLFGITLALFFSPTVPSASNPWSWIAWFALVVVSERLWHHTIDNRGLFTMGPVIAVPTLALVPPPVGPVIVISGALLATMLFRRTMRTAWVYLGMVAVSSCVLVLLLQFALGWSWSPTESLGVKEVVFMAGAALLYLG</sequence>
<feature type="non-terminal residue" evidence="2">
    <location>
        <position position="149"/>
    </location>
</feature>
<accession>A0A7Y2E5E5</accession>
<evidence type="ECO:0000313" key="3">
    <source>
        <dbReference type="Proteomes" id="UP000547674"/>
    </source>
</evidence>
<comment type="caution">
    <text evidence="2">The sequence shown here is derived from an EMBL/GenBank/DDBJ whole genome shotgun (WGS) entry which is preliminary data.</text>
</comment>
<evidence type="ECO:0000256" key="1">
    <source>
        <dbReference type="SAM" id="Phobius"/>
    </source>
</evidence>
<protein>
    <submittedName>
        <fullName evidence="2">Uncharacterized protein</fullName>
    </submittedName>
</protein>
<keyword evidence="1" id="KW-0472">Membrane</keyword>
<name>A0A7Y2E5E5_UNCEI</name>
<evidence type="ECO:0000313" key="2">
    <source>
        <dbReference type="EMBL" id="NNF05506.1"/>
    </source>
</evidence>
<reference evidence="2 3" key="1">
    <citation type="submission" date="2020-03" db="EMBL/GenBank/DDBJ databases">
        <title>Metabolic flexibility allows generalist bacteria to become dominant in a frequently disturbed ecosystem.</title>
        <authorList>
            <person name="Chen Y.-J."/>
            <person name="Leung P.M."/>
            <person name="Bay S.K."/>
            <person name="Hugenholtz P."/>
            <person name="Kessler A.J."/>
            <person name="Shelley G."/>
            <person name="Waite D.W."/>
            <person name="Cook P.L."/>
            <person name="Greening C."/>
        </authorList>
    </citation>
    <scope>NUCLEOTIDE SEQUENCE [LARGE SCALE GENOMIC DNA]</scope>
    <source>
        <strain evidence="2">SS_bin_28</strain>
    </source>
</reference>
<keyword evidence="1" id="KW-1133">Transmembrane helix</keyword>
<keyword evidence="1" id="KW-0812">Transmembrane</keyword>
<dbReference type="AlphaFoldDB" id="A0A7Y2E5E5"/>
<gene>
    <name evidence="2" type="ORF">HKN21_01975</name>
</gene>